<proteinExistence type="predicted"/>
<sequence length="120" mass="12922">MSKRSKGTHGIYELTCISHKCSRRFKVIYDIEGKPKGAPDPWYGKLTYPFTGCPFCGTWWPTGPLDGEAYPKRPKPTYVVKSPLWGSGMGQANVVSGGLPGGSLNFLVGSVGSNSAKGYC</sequence>
<gene>
    <name evidence="2" type="ORF">LCGC14_1754460</name>
    <name evidence="1" type="ORF">LCGC14_1999550</name>
</gene>
<evidence type="ECO:0000313" key="1">
    <source>
        <dbReference type="EMBL" id="KKL80961.1"/>
    </source>
</evidence>
<accession>A0A0F9HQ96</accession>
<reference evidence="2" key="1">
    <citation type="journal article" date="2015" name="Nature">
        <title>Complex archaea that bridge the gap between prokaryotes and eukaryotes.</title>
        <authorList>
            <person name="Spang A."/>
            <person name="Saw J.H."/>
            <person name="Jorgensen S.L."/>
            <person name="Zaremba-Niedzwiedzka K."/>
            <person name="Martijn J."/>
            <person name="Lind A.E."/>
            <person name="van Eijk R."/>
            <person name="Schleper C."/>
            <person name="Guy L."/>
            <person name="Ettema T.J."/>
        </authorList>
    </citation>
    <scope>NUCLEOTIDE SEQUENCE</scope>
</reference>
<dbReference type="EMBL" id="LAZR01022702">
    <property type="protein sequence ID" value="KKL80961.1"/>
    <property type="molecule type" value="Genomic_DNA"/>
</dbReference>
<dbReference type="AlphaFoldDB" id="A0A0F9HQ96"/>
<comment type="caution">
    <text evidence="2">The sequence shown here is derived from an EMBL/GenBank/DDBJ whole genome shotgun (WGS) entry which is preliminary data.</text>
</comment>
<name>A0A0F9HQ96_9ZZZZ</name>
<evidence type="ECO:0000313" key="2">
    <source>
        <dbReference type="EMBL" id="KKM05402.1"/>
    </source>
</evidence>
<protein>
    <submittedName>
        <fullName evidence="2">Uncharacterized protein</fullName>
    </submittedName>
</protein>
<dbReference type="EMBL" id="LAZR01016234">
    <property type="protein sequence ID" value="KKM05402.1"/>
    <property type="molecule type" value="Genomic_DNA"/>
</dbReference>
<organism evidence="2">
    <name type="scientific">marine sediment metagenome</name>
    <dbReference type="NCBI Taxonomy" id="412755"/>
    <lineage>
        <taxon>unclassified sequences</taxon>
        <taxon>metagenomes</taxon>
        <taxon>ecological metagenomes</taxon>
    </lineage>
</organism>